<feature type="region of interest" description="Disordered" evidence="1">
    <location>
        <begin position="160"/>
        <end position="180"/>
    </location>
</feature>
<proteinExistence type="predicted"/>
<comment type="caution">
    <text evidence="3">The sequence shown here is derived from an EMBL/GenBank/DDBJ whole genome shotgun (WGS) entry which is preliminary data.</text>
</comment>
<name>A0A2A4FZD6_9SPHN</name>
<evidence type="ECO:0000256" key="1">
    <source>
        <dbReference type="SAM" id="MobiDB-lite"/>
    </source>
</evidence>
<dbReference type="Proteomes" id="UP000218934">
    <property type="component" value="Unassembled WGS sequence"/>
</dbReference>
<dbReference type="KEGG" id="rdi:CMV14_17465"/>
<dbReference type="OrthoDB" id="7594920at2"/>
<organism evidence="3 4">
    <name type="scientific">Rhizorhabdus dicambivorans</name>
    <dbReference type="NCBI Taxonomy" id="1850238"/>
    <lineage>
        <taxon>Bacteria</taxon>
        <taxon>Pseudomonadati</taxon>
        <taxon>Pseudomonadota</taxon>
        <taxon>Alphaproteobacteria</taxon>
        <taxon>Sphingomonadales</taxon>
        <taxon>Sphingomonadaceae</taxon>
        <taxon>Rhizorhabdus</taxon>
    </lineage>
</organism>
<protein>
    <submittedName>
        <fullName evidence="3">MarR family transcriptional regulator</fullName>
    </submittedName>
</protein>
<reference evidence="3 4" key="1">
    <citation type="submission" date="2017-09" db="EMBL/GenBank/DDBJ databases">
        <title>The Catabolism of 3,6-Dichlorosalicylic acid is Initiated by the Cytochrome P450 Monooxygenase DsmABC in Rhizorhabdus dicambivorans Ndbn-20.</title>
        <authorList>
            <person name="Na L."/>
        </authorList>
    </citation>
    <scope>NUCLEOTIDE SEQUENCE [LARGE SCALE GENOMIC DNA]</scope>
    <source>
        <strain evidence="3 4">Ndbn-20m</strain>
    </source>
</reference>
<dbReference type="SUPFAM" id="SSF46785">
    <property type="entry name" value="Winged helix' DNA-binding domain"/>
    <property type="match status" value="1"/>
</dbReference>
<feature type="compositionally biased region" description="Basic and acidic residues" evidence="1">
    <location>
        <begin position="166"/>
        <end position="180"/>
    </location>
</feature>
<evidence type="ECO:0000313" key="4">
    <source>
        <dbReference type="Proteomes" id="UP000218934"/>
    </source>
</evidence>
<dbReference type="Pfam" id="PF13463">
    <property type="entry name" value="HTH_27"/>
    <property type="match status" value="1"/>
</dbReference>
<dbReference type="RefSeq" id="WP_066962263.1">
    <property type="nucleotide sequence ID" value="NZ_NWUF01000005.1"/>
</dbReference>
<gene>
    <name evidence="3" type="ORF">COO09_07250</name>
</gene>
<dbReference type="InterPro" id="IPR036390">
    <property type="entry name" value="WH_DNA-bd_sf"/>
</dbReference>
<dbReference type="GO" id="GO:0003700">
    <property type="term" value="F:DNA-binding transcription factor activity"/>
    <property type="evidence" value="ECO:0007669"/>
    <property type="project" value="InterPro"/>
</dbReference>
<accession>A0A2A4FZD6</accession>
<dbReference type="EMBL" id="NWUF01000005">
    <property type="protein sequence ID" value="PCE43088.1"/>
    <property type="molecule type" value="Genomic_DNA"/>
</dbReference>
<keyword evidence="4" id="KW-1185">Reference proteome</keyword>
<dbReference type="InterPro" id="IPR036388">
    <property type="entry name" value="WH-like_DNA-bd_sf"/>
</dbReference>
<dbReference type="Gene3D" id="1.10.10.10">
    <property type="entry name" value="Winged helix-like DNA-binding domain superfamily/Winged helix DNA-binding domain"/>
    <property type="match status" value="1"/>
</dbReference>
<evidence type="ECO:0000313" key="3">
    <source>
        <dbReference type="EMBL" id="PCE43088.1"/>
    </source>
</evidence>
<dbReference type="InterPro" id="IPR000835">
    <property type="entry name" value="HTH_MarR-typ"/>
</dbReference>
<feature type="domain" description="HTH marR-type" evidence="2">
    <location>
        <begin position="229"/>
        <end position="282"/>
    </location>
</feature>
<sequence>MADWGSAPTILIFGDSPEGRAVALRSVTALGGRVAGELPVVGAAERLDLQVAVDLVIADVGTDHGPQLDRLLDRIEAGSVQGRFASIIVVAPELIDIVSARIAHEGVSLLVGPDEEALALAIGERLRWTEPQLRDTSDGGQGQPIQNLLEELARFARSAADGQDDDAFRGDDRSLEPPSREIDEVAPVEAGLIRELIRARRLRDELFGPGLFADPAWDILLDLTAARIEGRSVAVSSLCIAAAVPATTALRWIKQLTDSGLLRRVADPDDGRRIFIELTDRAAHAMMTYFANAARAGKG</sequence>
<dbReference type="AlphaFoldDB" id="A0A2A4FZD6"/>
<evidence type="ECO:0000259" key="2">
    <source>
        <dbReference type="Pfam" id="PF13463"/>
    </source>
</evidence>